<protein>
    <submittedName>
        <fullName evidence="3">Vanz-like</fullName>
    </submittedName>
</protein>
<dbReference type="PANTHER" id="PTHR28008:SF1">
    <property type="entry name" value="DOMAIN PROTEIN, PUTATIVE (AFU_ORTHOLOGUE AFUA_3G10980)-RELATED"/>
    <property type="match status" value="1"/>
</dbReference>
<name>A0A4V6IKU0_9BACT</name>
<feature type="transmembrane region" description="Helical" evidence="1">
    <location>
        <begin position="100"/>
        <end position="121"/>
    </location>
</feature>
<feature type="transmembrane region" description="Helical" evidence="1">
    <location>
        <begin position="37"/>
        <end position="55"/>
    </location>
</feature>
<sequence>MRISESKGVRNWFAVLLFCALIFLPSLVHLPMPRGPFNDKVAHLLVYAVAGYLVLRGVRSLPMAQSRVAAVCFAFLVSVLIGMADEVHQLFVPRRSMDRVDFLCDIVGVVLGIALYLIVWVRDERRVPDRPPTD</sequence>
<keyword evidence="1" id="KW-1133">Transmembrane helix</keyword>
<accession>A0A4V6IKU0</accession>
<evidence type="ECO:0000313" key="4">
    <source>
        <dbReference type="Proteomes" id="UP000507962"/>
    </source>
</evidence>
<gene>
    <name evidence="3" type="ORF">MSL71_1790</name>
</gene>
<dbReference type="Pfam" id="PF04892">
    <property type="entry name" value="VanZ"/>
    <property type="match status" value="1"/>
</dbReference>
<evidence type="ECO:0000256" key="1">
    <source>
        <dbReference type="SAM" id="Phobius"/>
    </source>
</evidence>
<evidence type="ECO:0000313" key="3">
    <source>
        <dbReference type="EMBL" id="VFQ42558.1"/>
    </source>
</evidence>
<evidence type="ECO:0000259" key="2">
    <source>
        <dbReference type="Pfam" id="PF04892"/>
    </source>
</evidence>
<feature type="transmembrane region" description="Helical" evidence="1">
    <location>
        <begin position="67"/>
        <end position="84"/>
    </location>
</feature>
<dbReference type="Proteomes" id="UP000507962">
    <property type="component" value="Unassembled WGS sequence"/>
</dbReference>
<dbReference type="AlphaFoldDB" id="A0A4V6IKU0"/>
<proteinExistence type="predicted"/>
<dbReference type="NCBIfam" id="NF037970">
    <property type="entry name" value="vanZ_1"/>
    <property type="match status" value="1"/>
</dbReference>
<dbReference type="EMBL" id="CAADHO010000001">
    <property type="protein sequence ID" value="VFQ42558.1"/>
    <property type="molecule type" value="Genomic_DNA"/>
</dbReference>
<keyword evidence="4" id="KW-1185">Reference proteome</keyword>
<organism evidence="3 4">
    <name type="scientific">Desulfoluna butyratoxydans</name>
    <dbReference type="NCBI Taxonomy" id="231438"/>
    <lineage>
        <taxon>Bacteria</taxon>
        <taxon>Pseudomonadati</taxon>
        <taxon>Thermodesulfobacteriota</taxon>
        <taxon>Desulfobacteria</taxon>
        <taxon>Desulfobacterales</taxon>
        <taxon>Desulfolunaceae</taxon>
        <taxon>Desulfoluna</taxon>
    </lineage>
</organism>
<dbReference type="RefSeq" id="WP_180136799.1">
    <property type="nucleotide sequence ID" value="NZ_CAADHO010000001.1"/>
</dbReference>
<keyword evidence="1" id="KW-0812">Transmembrane</keyword>
<reference evidence="3 4" key="1">
    <citation type="submission" date="2019-03" db="EMBL/GenBank/DDBJ databases">
        <authorList>
            <person name="Nijsse B."/>
        </authorList>
    </citation>
    <scope>NUCLEOTIDE SEQUENCE [LARGE SCALE GENOMIC DNA]</scope>
    <source>
        <strain evidence="3">Desulfoluna butyratoxydans MSL71</strain>
    </source>
</reference>
<feature type="domain" description="VanZ-like" evidence="2">
    <location>
        <begin position="39"/>
        <end position="119"/>
    </location>
</feature>
<feature type="transmembrane region" description="Helical" evidence="1">
    <location>
        <begin position="12"/>
        <end position="31"/>
    </location>
</feature>
<keyword evidence="1" id="KW-0472">Membrane</keyword>
<dbReference type="PANTHER" id="PTHR28008">
    <property type="entry name" value="DOMAIN PROTEIN, PUTATIVE (AFU_ORTHOLOGUE AFUA_3G10980)-RELATED"/>
    <property type="match status" value="1"/>
</dbReference>
<dbReference type="InterPro" id="IPR006976">
    <property type="entry name" value="VanZ-like"/>
</dbReference>